<evidence type="ECO:0000256" key="1">
    <source>
        <dbReference type="ARBA" id="ARBA00022801"/>
    </source>
</evidence>
<keyword evidence="1" id="KW-0378">Hydrolase</keyword>
<evidence type="ECO:0000313" key="3">
    <source>
        <dbReference type="Proteomes" id="UP001500279"/>
    </source>
</evidence>
<dbReference type="InterPro" id="IPR009097">
    <property type="entry name" value="Cyclic_Pdiesterase"/>
</dbReference>
<organism evidence="2 3">
    <name type="scientific">Ideonella azotifigens</name>
    <dbReference type="NCBI Taxonomy" id="513160"/>
    <lineage>
        <taxon>Bacteria</taxon>
        <taxon>Pseudomonadati</taxon>
        <taxon>Pseudomonadota</taxon>
        <taxon>Betaproteobacteria</taxon>
        <taxon>Burkholderiales</taxon>
        <taxon>Sphaerotilaceae</taxon>
        <taxon>Ideonella</taxon>
    </lineage>
</organism>
<dbReference type="SUPFAM" id="SSF55144">
    <property type="entry name" value="LigT-like"/>
    <property type="match status" value="1"/>
</dbReference>
<dbReference type="Proteomes" id="UP001500279">
    <property type="component" value="Unassembled WGS sequence"/>
</dbReference>
<dbReference type="EMBL" id="BAAAEW010000023">
    <property type="protein sequence ID" value="GAA0757472.1"/>
    <property type="molecule type" value="Genomic_DNA"/>
</dbReference>
<dbReference type="PANTHER" id="PTHR35561:SF1">
    <property type="entry name" value="RNA 2',3'-CYCLIC PHOSPHODIESTERASE"/>
    <property type="match status" value="1"/>
</dbReference>
<proteinExistence type="predicted"/>
<protein>
    <recommendedName>
        <fullName evidence="4">RNA 2',3'-cyclic phosphodiesterase</fullName>
    </recommendedName>
</protein>
<dbReference type="RefSeq" id="WP_141290805.1">
    <property type="nucleotide sequence ID" value="NZ_BAAAEW010000023.1"/>
</dbReference>
<evidence type="ECO:0008006" key="4">
    <source>
        <dbReference type="Google" id="ProtNLM"/>
    </source>
</evidence>
<comment type="caution">
    <text evidence="2">The sequence shown here is derived from an EMBL/GenBank/DDBJ whole genome shotgun (WGS) entry which is preliminary data.</text>
</comment>
<sequence length="167" mass="18554">MPDARLFLALVPDEDTTRAIVAWQRRCTWPEDARIYRRDDLHITLLFLGAVPRATVGDLVPQLNVPAPRLQLELSLTHVETWPRAGVAVLAPTSIPEELQVLHAALATAATQAGFALEPRTYQPHVTVARTRMAAPGAQVDGPLTWRSEGYVLMESNQGYRVIHRYG</sequence>
<name>A0ABN1K7N5_9BURK</name>
<dbReference type="NCBIfam" id="TIGR02258">
    <property type="entry name" value="2_5_ligase"/>
    <property type="match status" value="1"/>
</dbReference>
<dbReference type="InterPro" id="IPR004175">
    <property type="entry name" value="RNA_CPDase"/>
</dbReference>
<dbReference type="Pfam" id="PF13563">
    <property type="entry name" value="2_5_RNA_ligase2"/>
    <property type="match status" value="1"/>
</dbReference>
<accession>A0ABN1K7N5</accession>
<evidence type="ECO:0000313" key="2">
    <source>
        <dbReference type="EMBL" id="GAA0757472.1"/>
    </source>
</evidence>
<dbReference type="Gene3D" id="3.90.1140.10">
    <property type="entry name" value="Cyclic phosphodiesterase"/>
    <property type="match status" value="1"/>
</dbReference>
<keyword evidence="3" id="KW-1185">Reference proteome</keyword>
<reference evidence="2 3" key="1">
    <citation type="journal article" date="2019" name="Int. J. Syst. Evol. Microbiol.">
        <title>The Global Catalogue of Microorganisms (GCM) 10K type strain sequencing project: providing services to taxonomists for standard genome sequencing and annotation.</title>
        <authorList>
            <consortium name="The Broad Institute Genomics Platform"/>
            <consortium name="The Broad Institute Genome Sequencing Center for Infectious Disease"/>
            <person name="Wu L."/>
            <person name="Ma J."/>
        </authorList>
    </citation>
    <scope>NUCLEOTIDE SEQUENCE [LARGE SCALE GENOMIC DNA]</scope>
    <source>
        <strain evidence="2 3">JCM 15503</strain>
    </source>
</reference>
<gene>
    <name evidence="2" type="ORF">GCM10009107_37140</name>
</gene>
<dbReference type="PANTHER" id="PTHR35561">
    <property type="entry name" value="RNA 2',3'-CYCLIC PHOSPHODIESTERASE"/>
    <property type="match status" value="1"/>
</dbReference>